<evidence type="ECO:0000256" key="1">
    <source>
        <dbReference type="ARBA" id="ARBA00022801"/>
    </source>
</evidence>
<dbReference type="PANTHER" id="PTHR42776:SF27">
    <property type="entry name" value="DIPEPTIDYL PEPTIDASE FAMILY MEMBER 6"/>
    <property type="match status" value="1"/>
</dbReference>
<keyword evidence="2" id="KW-0732">Signal</keyword>
<dbReference type="SUPFAM" id="SSF53474">
    <property type="entry name" value="alpha/beta-Hydrolases"/>
    <property type="match status" value="1"/>
</dbReference>
<evidence type="ECO:0000313" key="5">
    <source>
        <dbReference type="Proteomes" id="UP001336314"/>
    </source>
</evidence>
<dbReference type="InterPro" id="IPR011042">
    <property type="entry name" value="6-blade_b-propeller_TolB-like"/>
</dbReference>
<proteinExistence type="predicted"/>
<accession>A0ABU7J8I9</accession>
<dbReference type="InterPro" id="IPR029058">
    <property type="entry name" value="AB_hydrolase_fold"/>
</dbReference>
<evidence type="ECO:0000256" key="2">
    <source>
        <dbReference type="SAM" id="SignalP"/>
    </source>
</evidence>
<dbReference type="Gene3D" id="2.120.10.30">
    <property type="entry name" value="TolB, C-terminal domain"/>
    <property type="match status" value="1"/>
</dbReference>
<gene>
    <name evidence="4" type="ORF">QWY20_14525</name>
</gene>
<dbReference type="GO" id="GO:0016787">
    <property type="term" value="F:hydrolase activity"/>
    <property type="evidence" value="ECO:0007669"/>
    <property type="project" value="UniProtKB-KW"/>
</dbReference>
<keyword evidence="5" id="KW-1185">Reference proteome</keyword>
<keyword evidence="1 4" id="KW-0378">Hydrolase</keyword>
<evidence type="ECO:0000313" key="4">
    <source>
        <dbReference type="EMBL" id="MEE2002672.1"/>
    </source>
</evidence>
<dbReference type="Pfam" id="PF00326">
    <property type="entry name" value="Peptidase_S9"/>
    <property type="match status" value="1"/>
</dbReference>
<organism evidence="4 5">
    <name type="scientific">Alkalimonas cellulosilytica</name>
    <dbReference type="NCBI Taxonomy" id="3058395"/>
    <lineage>
        <taxon>Bacteria</taxon>
        <taxon>Pseudomonadati</taxon>
        <taxon>Pseudomonadota</taxon>
        <taxon>Gammaproteobacteria</taxon>
        <taxon>Alkalimonas</taxon>
    </lineage>
</organism>
<dbReference type="PANTHER" id="PTHR42776">
    <property type="entry name" value="SERINE PEPTIDASE S9 FAMILY MEMBER"/>
    <property type="match status" value="1"/>
</dbReference>
<comment type="caution">
    <text evidence="4">The sequence shown here is derived from an EMBL/GenBank/DDBJ whole genome shotgun (WGS) entry which is preliminary data.</text>
</comment>
<name>A0ABU7J8I9_9GAMM</name>
<protein>
    <submittedName>
        <fullName evidence="4">S9 family peptidase</fullName>
        <ecNumber evidence="4">3.4.-.-</ecNumber>
    </submittedName>
</protein>
<feature type="chain" id="PRO_5045176435" evidence="2">
    <location>
        <begin position="21"/>
        <end position="659"/>
    </location>
</feature>
<dbReference type="RefSeq" id="WP_330129726.1">
    <property type="nucleotide sequence ID" value="NZ_JAUHLI010000015.1"/>
</dbReference>
<dbReference type="EC" id="3.4.-.-" evidence="4"/>
<sequence length="659" mass="73104">MRLILLLVTLSLCWLSPVKAHTLEEFAKFPQFLDIKISPKGTYLAGTSRNDTGNIILTVINIATNEVISIKQFTGRESIGSFNWANDERLLLTLVREIGSLESPQGTGEIYAVNADGSRPMMLVGPRSSRRELSIFSVINYLPDEDDFVLVASSSLTAARGSYILVHRLNINNGRTRQVARAPLRSNPGEGVQMITDGRGVARMAVGVDQNNDNESILMYRANERADWRELRRYPYTSGGFIPLGFLSDNTHVVGLSDTQTDTRAISILNPDDGTETILAYHPRVDVSPIISIRNGFSDEVIGASYDFMDIEAVFFDDVRNKEFSAIIQGLINALPGRAVSITSTTRDNSKLVVRVESANATPDFYLFDSNSRQLAHLLNSMPWIDQSKLPQAQAIVYKSRDGLDIHAILTLPPGKEAKDLPLIMLPHGGPHGPRDMLSFNPRSPAVVDAKVFASHGYAVLQPNFRGSGGFGRSFEQAGHRNWGTTMIDDMTDGVLHLVEQGIVNKGRVCAYGASYGGYAALMSAVREPDLYQCTVGFVGLYDLNTMFEVGDIPQRQSGINYLELVLGRDKAQLDAQSPQMHLDKLKAPVFLIHGAEDRRTPLSHATGLRAELDKRNHPYEWLVKEREGHGFYNPENEVERWQRMLAFFERYIGTSAAN</sequence>
<dbReference type="InterPro" id="IPR001375">
    <property type="entry name" value="Peptidase_S9_cat"/>
</dbReference>
<dbReference type="EMBL" id="JAUHLI010000015">
    <property type="protein sequence ID" value="MEE2002672.1"/>
    <property type="molecule type" value="Genomic_DNA"/>
</dbReference>
<dbReference type="SUPFAM" id="SSF82171">
    <property type="entry name" value="DPP6 N-terminal domain-like"/>
    <property type="match status" value="1"/>
</dbReference>
<feature type="signal peptide" evidence="2">
    <location>
        <begin position="1"/>
        <end position="20"/>
    </location>
</feature>
<dbReference type="Proteomes" id="UP001336314">
    <property type="component" value="Unassembled WGS sequence"/>
</dbReference>
<feature type="domain" description="Peptidase S9 prolyl oligopeptidase catalytic" evidence="3">
    <location>
        <begin position="450"/>
        <end position="654"/>
    </location>
</feature>
<evidence type="ECO:0000259" key="3">
    <source>
        <dbReference type="Pfam" id="PF00326"/>
    </source>
</evidence>
<reference evidence="4 5" key="1">
    <citation type="submission" date="2023-07" db="EMBL/GenBank/DDBJ databases">
        <title>Alkalimonas sp., MEB108 novel, alkaliphilic bacterium isolated from Lonar Lake, India.</title>
        <authorList>
            <person name="Joshi A."/>
            <person name="Thite S."/>
        </authorList>
    </citation>
    <scope>NUCLEOTIDE SEQUENCE [LARGE SCALE GENOMIC DNA]</scope>
    <source>
        <strain evidence="4 5">MEB108</strain>
    </source>
</reference>
<dbReference type="Gene3D" id="3.40.50.1820">
    <property type="entry name" value="alpha/beta hydrolase"/>
    <property type="match status" value="1"/>
</dbReference>